<name>A0A6V7U3D0_MELEN</name>
<protein>
    <submittedName>
        <fullName evidence="1">Uncharacterized protein</fullName>
    </submittedName>
</protein>
<dbReference type="EMBL" id="CAJEWN010000029">
    <property type="protein sequence ID" value="CAD2142478.1"/>
    <property type="molecule type" value="Genomic_DNA"/>
</dbReference>
<comment type="caution">
    <text evidence="1">The sequence shown here is derived from an EMBL/GenBank/DDBJ whole genome shotgun (WGS) entry which is preliminary data.</text>
</comment>
<evidence type="ECO:0000313" key="1">
    <source>
        <dbReference type="EMBL" id="CAD2142478.1"/>
    </source>
</evidence>
<organism evidence="1 2">
    <name type="scientific">Meloidogyne enterolobii</name>
    <name type="common">Root-knot nematode worm</name>
    <name type="synonym">Meloidogyne mayaguensis</name>
    <dbReference type="NCBI Taxonomy" id="390850"/>
    <lineage>
        <taxon>Eukaryota</taxon>
        <taxon>Metazoa</taxon>
        <taxon>Ecdysozoa</taxon>
        <taxon>Nematoda</taxon>
        <taxon>Chromadorea</taxon>
        <taxon>Rhabditida</taxon>
        <taxon>Tylenchina</taxon>
        <taxon>Tylenchomorpha</taxon>
        <taxon>Tylenchoidea</taxon>
        <taxon>Meloidogynidae</taxon>
        <taxon>Meloidogyninae</taxon>
        <taxon>Meloidogyne</taxon>
    </lineage>
</organism>
<reference evidence="1 2" key="1">
    <citation type="submission" date="2020-08" db="EMBL/GenBank/DDBJ databases">
        <authorList>
            <person name="Koutsovoulos G."/>
            <person name="Danchin GJ E."/>
        </authorList>
    </citation>
    <scope>NUCLEOTIDE SEQUENCE [LARGE SCALE GENOMIC DNA]</scope>
</reference>
<sequence length="48" mass="5500">MVVPFRSCNKNAQQYSLFLMIFRYKRHSLFLGNNCSTGKGGEILQQSS</sequence>
<dbReference type="AlphaFoldDB" id="A0A6V7U3D0"/>
<accession>A0A6V7U3D0</accession>
<dbReference type="Proteomes" id="UP000580250">
    <property type="component" value="Unassembled WGS sequence"/>
</dbReference>
<gene>
    <name evidence="1" type="ORF">MENT_LOCUS7247</name>
</gene>
<evidence type="ECO:0000313" key="2">
    <source>
        <dbReference type="Proteomes" id="UP000580250"/>
    </source>
</evidence>
<proteinExistence type="predicted"/>